<sequence length="233" mass="24152">MTSTPTIALVLCGCGIGDGSDVLEAAGCLVALSQAGYRVRAFAPSRMQREVVDHASGRAMQDARHMLIESARVTRGTIEPLVELDADRLDAVMLPGGGGVLRNLTNFAARGADASLAPDVLDALMPLLQAGRPMVGLGTAALVPALLAREAGRLGARLTFGHEDEASELVQALEGWGMRHVECALDEACIDLACRFASLPAGLYGKASPAEIFGACLAGASALGWLLTQQETA</sequence>
<protein>
    <submittedName>
        <fullName evidence="1">Enhancing lycopene biosynthesis protein 2</fullName>
    </submittedName>
</protein>
<dbReference type="Proteomes" id="UP000295611">
    <property type="component" value="Unassembled WGS sequence"/>
</dbReference>
<dbReference type="RefSeq" id="WP_133683850.1">
    <property type="nucleotide sequence ID" value="NZ_SNZP01000018.1"/>
</dbReference>
<keyword evidence="2" id="KW-1185">Reference proteome</keyword>
<proteinExistence type="predicted"/>
<dbReference type="SUPFAM" id="SSF52317">
    <property type="entry name" value="Class I glutamine amidotransferase-like"/>
    <property type="match status" value="1"/>
</dbReference>
<organism evidence="1 2">
    <name type="scientific">Paludibacterium purpuratum</name>
    <dbReference type="NCBI Taxonomy" id="1144873"/>
    <lineage>
        <taxon>Bacteria</taxon>
        <taxon>Pseudomonadati</taxon>
        <taxon>Pseudomonadota</taxon>
        <taxon>Betaproteobacteria</taxon>
        <taxon>Neisseriales</taxon>
        <taxon>Chromobacteriaceae</taxon>
        <taxon>Paludibacterium</taxon>
    </lineage>
</organism>
<dbReference type="AlphaFoldDB" id="A0A4R7AW81"/>
<name>A0A4R7AW81_9NEIS</name>
<dbReference type="Gene3D" id="3.40.50.880">
    <property type="match status" value="1"/>
</dbReference>
<gene>
    <name evidence="1" type="ORF">DFP86_11863</name>
</gene>
<dbReference type="InterPro" id="IPR029062">
    <property type="entry name" value="Class_I_gatase-like"/>
</dbReference>
<accession>A0A4R7AW81</accession>
<dbReference type="PANTHER" id="PTHR10224">
    <property type="entry name" value="ES1 PROTEIN HOMOLOG, MITOCHONDRIAL"/>
    <property type="match status" value="1"/>
</dbReference>
<reference evidence="1 2" key="1">
    <citation type="submission" date="2019-03" db="EMBL/GenBank/DDBJ databases">
        <title>Genomic Encyclopedia of Type Strains, Phase III (KMG-III): the genomes of soil and plant-associated and newly described type strains.</title>
        <authorList>
            <person name="Whitman W."/>
        </authorList>
    </citation>
    <scope>NUCLEOTIDE SEQUENCE [LARGE SCALE GENOMIC DNA]</scope>
    <source>
        <strain evidence="1 2">CECT 8976</strain>
    </source>
</reference>
<dbReference type="OrthoDB" id="5605062at2"/>
<dbReference type="EMBL" id="SNZP01000018">
    <property type="protein sequence ID" value="TDR71651.1"/>
    <property type="molecule type" value="Genomic_DNA"/>
</dbReference>
<comment type="caution">
    <text evidence="1">The sequence shown here is derived from an EMBL/GenBank/DDBJ whole genome shotgun (WGS) entry which is preliminary data.</text>
</comment>
<evidence type="ECO:0000313" key="1">
    <source>
        <dbReference type="EMBL" id="TDR71651.1"/>
    </source>
</evidence>
<evidence type="ECO:0000313" key="2">
    <source>
        <dbReference type="Proteomes" id="UP000295611"/>
    </source>
</evidence>
<dbReference type="PANTHER" id="PTHR10224:SF12">
    <property type="entry name" value="GLYOXALASE ELBB"/>
    <property type="match status" value="1"/>
</dbReference>